<dbReference type="Proteomes" id="UP001148018">
    <property type="component" value="Unassembled WGS sequence"/>
</dbReference>
<feature type="compositionally biased region" description="Basic and acidic residues" evidence="1">
    <location>
        <begin position="65"/>
        <end position="75"/>
    </location>
</feature>
<dbReference type="AlphaFoldDB" id="A0A9Q0DJT6"/>
<keyword evidence="3" id="KW-1185">Reference proteome</keyword>
<sequence>MVTCASHTLMIPLSPQVDGGGSIKESTVLEADSDSVSSPSDPSSLPVEYQKALMTNLWEDVCEGKAHRRDDRDGASDLTVGPLGV</sequence>
<feature type="region of interest" description="Disordered" evidence="1">
    <location>
        <begin position="14"/>
        <end position="46"/>
    </location>
</feature>
<evidence type="ECO:0000313" key="2">
    <source>
        <dbReference type="EMBL" id="KAJ3590539.1"/>
    </source>
</evidence>
<evidence type="ECO:0000313" key="3">
    <source>
        <dbReference type="Proteomes" id="UP001148018"/>
    </source>
</evidence>
<evidence type="ECO:0000256" key="1">
    <source>
        <dbReference type="SAM" id="MobiDB-lite"/>
    </source>
</evidence>
<dbReference type="EMBL" id="JANIIK010000114">
    <property type="protein sequence ID" value="KAJ3590539.1"/>
    <property type="molecule type" value="Genomic_DNA"/>
</dbReference>
<feature type="compositionally biased region" description="Low complexity" evidence="1">
    <location>
        <begin position="34"/>
        <end position="46"/>
    </location>
</feature>
<protein>
    <submittedName>
        <fullName evidence="2">Uncharacterized protein</fullName>
    </submittedName>
</protein>
<proteinExistence type="predicted"/>
<organism evidence="2 3">
    <name type="scientific">Muraenolepis orangiensis</name>
    <name type="common">Patagonian moray cod</name>
    <dbReference type="NCBI Taxonomy" id="630683"/>
    <lineage>
        <taxon>Eukaryota</taxon>
        <taxon>Metazoa</taxon>
        <taxon>Chordata</taxon>
        <taxon>Craniata</taxon>
        <taxon>Vertebrata</taxon>
        <taxon>Euteleostomi</taxon>
        <taxon>Actinopterygii</taxon>
        <taxon>Neopterygii</taxon>
        <taxon>Teleostei</taxon>
        <taxon>Neoteleostei</taxon>
        <taxon>Acanthomorphata</taxon>
        <taxon>Zeiogadaria</taxon>
        <taxon>Gadariae</taxon>
        <taxon>Gadiformes</taxon>
        <taxon>Muraenolepidoidei</taxon>
        <taxon>Muraenolepididae</taxon>
        <taxon>Muraenolepis</taxon>
    </lineage>
</organism>
<comment type="caution">
    <text evidence="2">The sequence shown here is derived from an EMBL/GenBank/DDBJ whole genome shotgun (WGS) entry which is preliminary data.</text>
</comment>
<name>A0A9Q0DJT6_9TELE</name>
<reference evidence="2" key="1">
    <citation type="submission" date="2022-07" db="EMBL/GenBank/DDBJ databases">
        <title>Chromosome-level genome of Muraenolepis orangiensis.</title>
        <authorList>
            <person name="Kim J."/>
        </authorList>
    </citation>
    <scope>NUCLEOTIDE SEQUENCE</scope>
    <source>
        <strain evidence="2">KU_S4_2022</strain>
        <tissue evidence="2">Muscle</tissue>
    </source>
</reference>
<feature type="region of interest" description="Disordered" evidence="1">
    <location>
        <begin position="65"/>
        <end position="85"/>
    </location>
</feature>
<accession>A0A9Q0DJT6</accession>
<gene>
    <name evidence="2" type="ORF">NHX12_008489</name>
</gene>